<dbReference type="AlphaFoldDB" id="B7PGJ0"/>
<dbReference type="EMBL" id="ABJB010630334">
    <property type="status" value="NOT_ANNOTATED_CDS"/>
    <property type="molecule type" value="Genomic_DNA"/>
</dbReference>
<feature type="domain" description="LIM zinc-binding" evidence="10">
    <location>
        <begin position="24"/>
        <end position="79"/>
    </location>
</feature>
<evidence type="ECO:0000256" key="7">
    <source>
        <dbReference type="ARBA" id="ARBA00023155"/>
    </source>
</evidence>
<gene>
    <name evidence="11" type="ORF">IscW_ISCW004214</name>
</gene>
<comment type="subcellular location">
    <subcellularLocation>
        <location evidence="1">Nucleus</location>
    </subcellularLocation>
</comment>
<reference evidence="12" key="2">
    <citation type="submission" date="2020-05" db="UniProtKB">
        <authorList>
            <consortium name="EnsemblMetazoa"/>
        </authorList>
    </citation>
    <scope>IDENTIFICATION</scope>
    <source>
        <strain evidence="12">wikel</strain>
    </source>
</reference>
<dbReference type="VEuPathDB" id="VectorBase:ISCP_030042"/>
<evidence type="ECO:0000313" key="12">
    <source>
        <dbReference type="EnsemblMetazoa" id="ISCW004214-PA"/>
    </source>
</evidence>
<keyword evidence="8" id="KW-0539">Nucleus</keyword>
<evidence type="ECO:0000256" key="2">
    <source>
        <dbReference type="ARBA" id="ARBA00022723"/>
    </source>
</evidence>
<keyword evidence="13" id="KW-1185">Reference proteome</keyword>
<dbReference type="HOGENOM" id="CLU_2608678_0_0_1"/>
<dbReference type="GO" id="GO:0046872">
    <property type="term" value="F:metal ion binding"/>
    <property type="evidence" value="ECO:0007669"/>
    <property type="project" value="UniProtKB-KW"/>
</dbReference>
<dbReference type="EMBL" id="DS708364">
    <property type="protein sequence ID" value="EEC05712.1"/>
    <property type="molecule type" value="Genomic_DNA"/>
</dbReference>
<dbReference type="STRING" id="6945.B7PGJ0"/>
<dbReference type="GO" id="GO:0003677">
    <property type="term" value="F:DNA binding"/>
    <property type="evidence" value="ECO:0007669"/>
    <property type="project" value="UniProtKB-KW"/>
</dbReference>
<sequence>MGVRVRKMTTVAVSLTRMFSSRASQVCRLRQPILDRFILKVLERSWHARCLKCADCQAQLANKCFARNGHVYCKDDFFK</sequence>
<dbReference type="FunFam" id="2.10.110.10:FF:000006">
    <property type="entry name" value="LIM homeobox transcription factor 1-beta"/>
    <property type="match status" value="1"/>
</dbReference>
<dbReference type="Pfam" id="PF00412">
    <property type="entry name" value="LIM"/>
    <property type="match status" value="1"/>
</dbReference>
<dbReference type="SMART" id="SM00132">
    <property type="entry name" value="LIM"/>
    <property type="match status" value="1"/>
</dbReference>
<evidence type="ECO:0000256" key="8">
    <source>
        <dbReference type="ARBA" id="ARBA00023242"/>
    </source>
</evidence>
<dbReference type="GO" id="GO:0005634">
    <property type="term" value="C:nucleus"/>
    <property type="evidence" value="ECO:0007669"/>
    <property type="project" value="UniProtKB-SubCell"/>
</dbReference>
<dbReference type="SUPFAM" id="SSF57716">
    <property type="entry name" value="Glucocorticoid receptor-like (DNA-binding domain)"/>
    <property type="match status" value="2"/>
</dbReference>
<keyword evidence="7" id="KW-0371">Homeobox</keyword>
<evidence type="ECO:0000313" key="13">
    <source>
        <dbReference type="Proteomes" id="UP000001555"/>
    </source>
</evidence>
<keyword evidence="11" id="KW-0808">Transferase</keyword>
<dbReference type="PROSITE" id="PS50023">
    <property type="entry name" value="LIM_DOMAIN_2"/>
    <property type="match status" value="1"/>
</dbReference>
<dbReference type="EnsemblMetazoa" id="ISCW004214-RA">
    <property type="protein sequence ID" value="ISCW004214-PA"/>
    <property type="gene ID" value="ISCW004214"/>
</dbReference>
<keyword evidence="4 9" id="KW-0862">Zinc</keyword>
<dbReference type="PANTHER" id="PTHR24208:SF128">
    <property type="entry name" value="LIM3, ISOFORM G"/>
    <property type="match status" value="1"/>
</dbReference>
<dbReference type="InterPro" id="IPR050453">
    <property type="entry name" value="LIM_Homeobox_TF"/>
</dbReference>
<dbReference type="VEuPathDB" id="VectorBase:ISCI004214"/>
<dbReference type="PaxDb" id="6945-B7PGJ0"/>
<dbReference type="PANTHER" id="PTHR24208">
    <property type="entry name" value="LIM/HOMEOBOX PROTEIN LHX"/>
    <property type="match status" value="1"/>
</dbReference>
<dbReference type="GO" id="GO:0004674">
    <property type="term" value="F:protein serine/threonine kinase activity"/>
    <property type="evidence" value="ECO:0007669"/>
    <property type="project" value="UniProtKB-EC"/>
</dbReference>
<evidence type="ECO:0000256" key="6">
    <source>
        <dbReference type="ARBA" id="ARBA00023125"/>
    </source>
</evidence>
<proteinExistence type="predicted"/>
<organism>
    <name type="scientific">Ixodes scapularis</name>
    <name type="common">Black-legged tick</name>
    <name type="synonym">Deer tick</name>
    <dbReference type="NCBI Taxonomy" id="6945"/>
    <lineage>
        <taxon>Eukaryota</taxon>
        <taxon>Metazoa</taxon>
        <taxon>Ecdysozoa</taxon>
        <taxon>Arthropoda</taxon>
        <taxon>Chelicerata</taxon>
        <taxon>Arachnida</taxon>
        <taxon>Acari</taxon>
        <taxon>Parasitiformes</taxon>
        <taxon>Ixodida</taxon>
        <taxon>Ixodoidea</taxon>
        <taxon>Ixodidae</taxon>
        <taxon>Ixodinae</taxon>
        <taxon>Ixodes</taxon>
    </lineage>
</organism>
<evidence type="ECO:0000259" key="10">
    <source>
        <dbReference type="PROSITE" id="PS50023"/>
    </source>
</evidence>
<dbReference type="VEuPathDB" id="VectorBase:ISCW004214"/>
<evidence type="ECO:0000256" key="9">
    <source>
        <dbReference type="PROSITE-ProRule" id="PRU00125"/>
    </source>
</evidence>
<protein>
    <submittedName>
        <fullName evidence="11 12">Lhx4, putative</fullName>
        <ecNumber evidence="11">2.7.11.1</ecNumber>
    </submittedName>
</protein>
<dbReference type="OrthoDB" id="10068367at2759"/>
<dbReference type="EMBL" id="ABJB010298986">
    <property type="status" value="NOT_ANNOTATED_CDS"/>
    <property type="molecule type" value="Genomic_DNA"/>
</dbReference>
<keyword evidence="3" id="KW-0677">Repeat</keyword>
<keyword evidence="5 9" id="KW-0440">LIM domain</keyword>
<dbReference type="InParanoid" id="B7PGJ0"/>
<name>B7PGJ0_IXOSC</name>
<keyword evidence="6" id="KW-0238">DNA-binding</keyword>
<evidence type="ECO:0000256" key="3">
    <source>
        <dbReference type="ARBA" id="ARBA00022737"/>
    </source>
</evidence>
<dbReference type="EC" id="2.7.11.1" evidence="11"/>
<evidence type="ECO:0000256" key="4">
    <source>
        <dbReference type="ARBA" id="ARBA00022833"/>
    </source>
</evidence>
<evidence type="ECO:0000256" key="1">
    <source>
        <dbReference type="ARBA" id="ARBA00004123"/>
    </source>
</evidence>
<keyword evidence="2 9" id="KW-0479">Metal-binding</keyword>
<evidence type="ECO:0000256" key="5">
    <source>
        <dbReference type="ARBA" id="ARBA00023038"/>
    </source>
</evidence>
<accession>B7PGJ0</accession>
<reference evidence="11 13" key="1">
    <citation type="submission" date="2008-03" db="EMBL/GenBank/DDBJ databases">
        <title>Annotation of Ixodes scapularis.</title>
        <authorList>
            <consortium name="Ixodes scapularis Genome Project Consortium"/>
            <person name="Caler E."/>
            <person name="Hannick L.I."/>
            <person name="Bidwell S."/>
            <person name="Joardar V."/>
            <person name="Thiagarajan M."/>
            <person name="Amedeo P."/>
            <person name="Galinsky K.J."/>
            <person name="Schobel S."/>
            <person name="Inman J."/>
            <person name="Hostetler J."/>
            <person name="Miller J."/>
            <person name="Hammond M."/>
            <person name="Megy K."/>
            <person name="Lawson D."/>
            <person name="Kodira C."/>
            <person name="Sutton G."/>
            <person name="Meyer J."/>
            <person name="Hill C.A."/>
            <person name="Birren B."/>
            <person name="Nene V."/>
            <person name="Collins F."/>
            <person name="Alarcon-Chaidez F."/>
            <person name="Wikel S."/>
            <person name="Strausberg R."/>
        </authorList>
    </citation>
    <scope>NUCLEOTIDE SEQUENCE [LARGE SCALE GENOMIC DNA]</scope>
    <source>
        <strain evidence="13">Wikel</strain>
        <strain evidence="11">Wikel colony</strain>
    </source>
</reference>
<dbReference type="Proteomes" id="UP000001555">
    <property type="component" value="Unassembled WGS sequence"/>
</dbReference>
<dbReference type="EMBL" id="ABJB010933595">
    <property type="status" value="NOT_ANNOTATED_CDS"/>
    <property type="molecule type" value="Genomic_DNA"/>
</dbReference>
<dbReference type="Gene3D" id="2.10.110.10">
    <property type="entry name" value="Cysteine Rich Protein"/>
    <property type="match status" value="1"/>
</dbReference>
<dbReference type="InterPro" id="IPR001781">
    <property type="entry name" value="Znf_LIM"/>
</dbReference>
<evidence type="ECO:0000313" key="11">
    <source>
        <dbReference type="EMBL" id="EEC05712.1"/>
    </source>
</evidence>